<dbReference type="AlphaFoldDB" id="A0A078M4K0"/>
<dbReference type="PATRIC" id="fig|1461581.3.peg.735"/>
<dbReference type="InterPro" id="IPR044399">
    <property type="entry name" value="Mb-like_M"/>
</dbReference>
<keyword evidence="1" id="KW-0561">Oxygen transport</keyword>
<organism evidence="3">
    <name type="scientific">Pseudomonas saudimassiliensis</name>
    <dbReference type="NCBI Taxonomy" id="1461581"/>
    <lineage>
        <taxon>Bacteria</taxon>
        <taxon>Pseudomonadati</taxon>
        <taxon>Pseudomonadota</taxon>
        <taxon>Gammaproteobacteria</taxon>
        <taxon>Pseudomonadales</taxon>
        <taxon>Pseudomonadaceae</taxon>
        <taxon>Pseudomonas</taxon>
    </lineage>
</organism>
<keyword evidence="1" id="KW-0479">Metal-binding</keyword>
<keyword evidence="1" id="KW-0349">Heme</keyword>
<name>A0A078M4K0_9PSED</name>
<dbReference type="EMBL" id="LK391969">
    <property type="protein sequence ID" value="CEF25833.1"/>
    <property type="molecule type" value="Genomic_DNA"/>
</dbReference>
<keyword evidence="1" id="KW-0813">Transport</keyword>
<reference evidence="3" key="1">
    <citation type="submission" date="2014-07" db="EMBL/GenBank/DDBJ databases">
        <authorList>
            <person name="Urmite Genomes Urmite Genomes"/>
        </authorList>
    </citation>
    <scope>NUCLEOTIDE SEQUENCE</scope>
    <source>
        <strain evidence="3">12M76_air</strain>
    </source>
</reference>
<proteinExistence type="inferred from homology"/>
<evidence type="ECO:0000256" key="1">
    <source>
        <dbReference type="RuleBase" id="RU000356"/>
    </source>
</evidence>
<feature type="domain" description="Globin" evidence="2">
    <location>
        <begin position="67"/>
        <end position="120"/>
    </location>
</feature>
<accession>A0A078M4K0</accession>
<dbReference type="GO" id="GO:0005344">
    <property type="term" value="F:oxygen carrier activity"/>
    <property type="evidence" value="ECO:0007669"/>
    <property type="project" value="UniProtKB-KW"/>
</dbReference>
<dbReference type="InterPro" id="IPR009050">
    <property type="entry name" value="Globin-like_sf"/>
</dbReference>
<dbReference type="EMBL" id="LM997413">
    <property type="protein sequence ID" value="CEA02423.1"/>
    <property type="molecule type" value="Genomic_DNA"/>
</dbReference>
<sequence>MRPDELVMQSYGRCCASAAFFDDFYRTFLASSAEVRAKFERTDMPAQKLLLRQGILNLVLYARGLPPTKLQALAASHSRDKLNIEPHLYDYWLDALLATIATHDAAFDKEIDDAWRGILRKGIEVIQAGY</sequence>
<dbReference type="SUPFAM" id="SSF46458">
    <property type="entry name" value="Globin-like"/>
    <property type="match status" value="1"/>
</dbReference>
<evidence type="ECO:0000313" key="3">
    <source>
        <dbReference type="EMBL" id="CEA02423.1"/>
    </source>
</evidence>
<dbReference type="InterPro" id="IPR012292">
    <property type="entry name" value="Globin/Proto"/>
</dbReference>
<dbReference type="Pfam" id="PF00042">
    <property type="entry name" value="Globin"/>
    <property type="match status" value="1"/>
</dbReference>
<dbReference type="Gene3D" id="1.10.490.10">
    <property type="entry name" value="Globins"/>
    <property type="match status" value="1"/>
</dbReference>
<dbReference type="CDD" id="cd01040">
    <property type="entry name" value="Mb-like"/>
    <property type="match status" value="1"/>
</dbReference>
<keyword evidence="1" id="KW-0408">Iron</keyword>
<dbReference type="GO" id="GO:0019825">
    <property type="term" value="F:oxygen binding"/>
    <property type="evidence" value="ECO:0007669"/>
    <property type="project" value="InterPro"/>
</dbReference>
<dbReference type="GO" id="GO:0020037">
    <property type="term" value="F:heme binding"/>
    <property type="evidence" value="ECO:0007669"/>
    <property type="project" value="InterPro"/>
</dbReference>
<dbReference type="InterPro" id="IPR000971">
    <property type="entry name" value="Globin"/>
</dbReference>
<evidence type="ECO:0000259" key="2">
    <source>
        <dbReference type="Pfam" id="PF00042"/>
    </source>
</evidence>
<gene>
    <name evidence="3" type="ORF">BN1049_00751</name>
</gene>
<protein>
    <submittedName>
        <fullName evidence="3">Globin</fullName>
    </submittedName>
</protein>
<comment type="similarity">
    <text evidence="1">Belongs to the globin family.</text>
</comment>